<dbReference type="GO" id="GO:0160151">
    <property type="term" value="F:tRNA pseudouridine(32) synthase activity"/>
    <property type="evidence" value="ECO:0007669"/>
    <property type="project" value="UniProtKB-EC"/>
</dbReference>
<dbReference type="KEGG" id="salh:HMF8227_01975"/>
<protein>
    <submittedName>
        <fullName evidence="3">tRNA pseudouridine(32) synthase</fullName>
        <ecNumber evidence="3">5.4.99.28</ecNumber>
        <ecNumber evidence="3">5.4.99.29</ecNumber>
    </submittedName>
</protein>
<dbReference type="InterPro" id="IPR006508">
    <property type="entry name" value="PsdUridine_synth_RluA-like"/>
</dbReference>
<feature type="domain" description="Pseudouridine synthase RsuA/RluA-like" evidence="2">
    <location>
        <begin position="13"/>
        <end position="156"/>
    </location>
</feature>
<dbReference type="OrthoDB" id="9807829at2"/>
<dbReference type="InterPro" id="IPR006224">
    <property type="entry name" value="PsdUridine_synth_RluA-like_CS"/>
</dbReference>
<organism evidence="3 4">
    <name type="scientific">Saliniradius amylolyticus</name>
    <dbReference type="NCBI Taxonomy" id="2183582"/>
    <lineage>
        <taxon>Bacteria</taxon>
        <taxon>Pseudomonadati</taxon>
        <taxon>Pseudomonadota</taxon>
        <taxon>Gammaproteobacteria</taxon>
        <taxon>Alteromonadales</taxon>
        <taxon>Alteromonadaceae</taxon>
        <taxon>Saliniradius</taxon>
    </lineage>
</organism>
<sequence length="237" mass="26938">MLSQNDLIFQHPDFVVLNKPAGLGMHRQHGNPGLVCELAELTGESDWFLVHRLDKVTSGLLLVARHSEAAAELAQLFAERQIEKYYLALSAQKPHKKQGRIIGDMEKARRGQWKLTASRQAPAVTQFFSQSLAPGVRAFLLKPHTGKTHQLRVAMKSLSSPILGDDLYGGHKADRTYLHAYALRFRYQQHDYEFYQPARTGEHFDLLNQQLDSLGYRLPWQQHWPKIGAVTSTSKNN</sequence>
<dbReference type="NCBIfam" id="TIGR01621">
    <property type="entry name" value="RluA-like"/>
    <property type="match status" value="1"/>
</dbReference>
<keyword evidence="4" id="KW-1185">Reference proteome</keyword>
<dbReference type="GO" id="GO:0160142">
    <property type="term" value="F:23S rRNA pseudouridine(746) synthase activity"/>
    <property type="evidence" value="ECO:0007669"/>
    <property type="project" value="UniProtKB-EC"/>
</dbReference>
<dbReference type="InterPro" id="IPR020103">
    <property type="entry name" value="PsdUridine_synth_cat_dom_sf"/>
</dbReference>
<dbReference type="PANTHER" id="PTHR21600:SF87">
    <property type="entry name" value="RNA PSEUDOURIDYLATE SYNTHASE DOMAIN-CONTAINING PROTEIN 1"/>
    <property type="match status" value="1"/>
</dbReference>
<accession>A0A2S2E468</accession>
<dbReference type="InterPro" id="IPR006145">
    <property type="entry name" value="PsdUridine_synth_RsuA/RluA"/>
</dbReference>
<dbReference type="SUPFAM" id="SSF55120">
    <property type="entry name" value="Pseudouridine synthase"/>
    <property type="match status" value="1"/>
</dbReference>
<dbReference type="Gene3D" id="3.30.2350.10">
    <property type="entry name" value="Pseudouridine synthase"/>
    <property type="match status" value="1"/>
</dbReference>
<dbReference type="RefSeq" id="WP_109341072.1">
    <property type="nucleotide sequence ID" value="NZ_CP029347.1"/>
</dbReference>
<name>A0A2S2E468_9ALTE</name>
<evidence type="ECO:0000313" key="4">
    <source>
        <dbReference type="Proteomes" id="UP000245728"/>
    </source>
</evidence>
<comment type="similarity">
    <text evidence="1">Belongs to the pseudouridine synthase RluA family.</text>
</comment>
<evidence type="ECO:0000259" key="2">
    <source>
        <dbReference type="Pfam" id="PF00849"/>
    </source>
</evidence>
<dbReference type="GO" id="GO:0000455">
    <property type="term" value="P:enzyme-directed rRNA pseudouridine synthesis"/>
    <property type="evidence" value="ECO:0007669"/>
    <property type="project" value="TreeGrafter"/>
</dbReference>
<dbReference type="Proteomes" id="UP000245728">
    <property type="component" value="Chromosome"/>
</dbReference>
<dbReference type="InterPro" id="IPR050188">
    <property type="entry name" value="RluA_PseudoU_synthase"/>
</dbReference>
<evidence type="ECO:0000256" key="1">
    <source>
        <dbReference type="ARBA" id="ARBA00010876"/>
    </source>
</evidence>
<dbReference type="EC" id="5.4.99.28" evidence="3"/>
<dbReference type="Pfam" id="PF00849">
    <property type="entry name" value="PseudoU_synth_2"/>
    <property type="match status" value="1"/>
</dbReference>
<dbReference type="AlphaFoldDB" id="A0A2S2E468"/>
<dbReference type="EMBL" id="CP029347">
    <property type="protein sequence ID" value="AWL12445.1"/>
    <property type="molecule type" value="Genomic_DNA"/>
</dbReference>
<reference evidence="3 4" key="1">
    <citation type="submission" date="2018-05" db="EMBL/GenBank/DDBJ databases">
        <title>Salinimonas sp. HMF8227 Genome sequencing and assembly.</title>
        <authorList>
            <person name="Kang H."/>
            <person name="Kang J."/>
            <person name="Cha I."/>
            <person name="Kim H."/>
            <person name="Joh K."/>
        </authorList>
    </citation>
    <scope>NUCLEOTIDE SEQUENCE [LARGE SCALE GENOMIC DNA]</scope>
    <source>
        <strain evidence="3 4">HMF8227</strain>
    </source>
</reference>
<proteinExistence type="inferred from homology"/>
<gene>
    <name evidence="3" type="ORF">HMF8227_01975</name>
</gene>
<dbReference type="EC" id="5.4.99.29" evidence="3"/>
<dbReference type="CDD" id="cd02869">
    <property type="entry name" value="PseudoU_synth_RluA_like"/>
    <property type="match status" value="1"/>
</dbReference>
<evidence type="ECO:0000313" key="3">
    <source>
        <dbReference type="EMBL" id="AWL12445.1"/>
    </source>
</evidence>
<dbReference type="GO" id="GO:0003723">
    <property type="term" value="F:RNA binding"/>
    <property type="evidence" value="ECO:0007669"/>
    <property type="project" value="InterPro"/>
</dbReference>
<dbReference type="PANTHER" id="PTHR21600">
    <property type="entry name" value="MITOCHONDRIAL RNA PSEUDOURIDINE SYNTHASE"/>
    <property type="match status" value="1"/>
</dbReference>
<keyword evidence="3" id="KW-0413">Isomerase</keyword>
<dbReference type="PROSITE" id="PS01129">
    <property type="entry name" value="PSI_RLU"/>
    <property type="match status" value="1"/>
</dbReference>